<evidence type="ECO:0000256" key="2">
    <source>
        <dbReference type="ARBA" id="ARBA00012528"/>
    </source>
</evidence>
<dbReference type="FunFam" id="3.30.70.270:FF:000001">
    <property type="entry name" value="Diguanylate cyclase domain protein"/>
    <property type="match status" value="1"/>
</dbReference>
<evidence type="ECO:0000313" key="7">
    <source>
        <dbReference type="Proteomes" id="UP000250123"/>
    </source>
</evidence>
<dbReference type="EMBL" id="LS483452">
    <property type="protein sequence ID" value="SQH76685.1"/>
    <property type="molecule type" value="Genomic_DNA"/>
</dbReference>
<dbReference type="SUPFAM" id="SSF55785">
    <property type="entry name" value="PYP-like sensor domain (PAS domain)"/>
    <property type="match status" value="1"/>
</dbReference>
<dbReference type="PANTHER" id="PTHR45138:SF9">
    <property type="entry name" value="DIGUANYLATE CYCLASE DGCM-RELATED"/>
    <property type="match status" value="1"/>
</dbReference>
<dbReference type="Gene3D" id="3.30.450.20">
    <property type="entry name" value="PAS domain"/>
    <property type="match status" value="1"/>
</dbReference>
<dbReference type="KEGG" id="sbk:SHEWBE_2722"/>
<dbReference type="OrthoDB" id="9812260at2"/>
<protein>
    <recommendedName>
        <fullName evidence="2">diguanylate cyclase</fullName>
        <ecNumber evidence="2">2.7.7.65</ecNumber>
    </recommendedName>
</protein>
<feature type="domain" description="GGDEF" evidence="5">
    <location>
        <begin position="303"/>
        <end position="433"/>
    </location>
</feature>
<dbReference type="NCBIfam" id="TIGR00229">
    <property type="entry name" value="sensory_box"/>
    <property type="match status" value="1"/>
</dbReference>
<dbReference type="PROSITE" id="PS50112">
    <property type="entry name" value="PAS"/>
    <property type="match status" value="1"/>
</dbReference>
<evidence type="ECO:0000259" key="5">
    <source>
        <dbReference type="PROSITE" id="PS50887"/>
    </source>
</evidence>
<dbReference type="SMART" id="SM00091">
    <property type="entry name" value="PAS"/>
    <property type="match status" value="1"/>
</dbReference>
<gene>
    <name evidence="6" type="ORF">SHEWBE_2722</name>
</gene>
<comment type="cofactor">
    <cofactor evidence="1">
        <name>Mg(2+)</name>
        <dbReference type="ChEBI" id="CHEBI:18420"/>
    </cofactor>
</comment>
<proteinExistence type="predicted"/>
<dbReference type="RefSeq" id="WP_112352800.1">
    <property type="nucleotide sequence ID" value="NZ_LS483452.1"/>
</dbReference>
<dbReference type="Gene3D" id="3.30.70.270">
    <property type="match status" value="1"/>
</dbReference>
<dbReference type="CDD" id="cd01949">
    <property type="entry name" value="GGDEF"/>
    <property type="match status" value="1"/>
</dbReference>
<dbReference type="SMART" id="SM00267">
    <property type="entry name" value="GGDEF"/>
    <property type="match status" value="1"/>
</dbReference>
<dbReference type="Pfam" id="PF13426">
    <property type="entry name" value="PAS_9"/>
    <property type="match status" value="1"/>
</dbReference>
<sequence length="433" mass="49587">MHSPTEELQHLVNVIAASVAIVEQKKNRSGKAKQFRVVAHNELFLRMLGKKNDKPASEVQKNCLLDSLTSTSVSCVFHTYLPRVFSSLEPIEIEQTFELSSESPWWRLFLNPMESMPSQPQRVMIIGIHMSDKHKLQQEVNNANSRYSSLIDAAFDAIITMDDKQNIQFFNHAAENIFGYSADEVIGKSITKLMQKKFRPNHSDYIKQFEDSDIQSRDMSSRVMIMAVKKDNTEFPVEITISKILVNGKIEFTAIIRDISNRIAFIEKLQHQVNTDNLTGLYNRNYFDSKLKDIYHQYKRFGHSFCVLMLDLDRFKMVNDSYGHLIGDKVLQKFSKKAQQVLREVDLLARFGGEEFIVLLPNTKLEAAKDVANRIRKCISKQMVLSQNHEPVTFTVSIGVAEIGTDDEPESIIKLADEALYRAKNSGRNRVSD</sequence>
<feature type="domain" description="PAS" evidence="4">
    <location>
        <begin position="143"/>
        <end position="217"/>
    </location>
</feature>
<dbReference type="Proteomes" id="UP000250123">
    <property type="component" value="Chromosome SHEWBE"/>
</dbReference>
<dbReference type="GO" id="GO:0052621">
    <property type="term" value="F:diguanylate cyclase activity"/>
    <property type="evidence" value="ECO:0007669"/>
    <property type="project" value="UniProtKB-EC"/>
</dbReference>
<accession>A0A330M409</accession>
<dbReference type="EC" id="2.7.7.65" evidence="2"/>
<dbReference type="InterPro" id="IPR000014">
    <property type="entry name" value="PAS"/>
</dbReference>
<evidence type="ECO:0000313" key="6">
    <source>
        <dbReference type="EMBL" id="SQH76685.1"/>
    </source>
</evidence>
<dbReference type="AlphaFoldDB" id="A0A330M409"/>
<dbReference type="InterPro" id="IPR029787">
    <property type="entry name" value="Nucleotide_cyclase"/>
</dbReference>
<dbReference type="PROSITE" id="PS50887">
    <property type="entry name" value="GGDEF"/>
    <property type="match status" value="1"/>
</dbReference>
<dbReference type="SUPFAM" id="SSF55073">
    <property type="entry name" value="Nucleotide cyclase"/>
    <property type="match status" value="1"/>
</dbReference>
<dbReference type="InterPro" id="IPR000160">
    <property type="entry name" value="GGDEF_dom"/>
</dbReference>
<reference evidence="7" key="1">
    <citation type="submission" date="2018-06" db="EMBL/GenBank/DDBJ databases">
        <authorList>
            <person name="Cea G.-C."/>
            <person name="William W."/>
        </authorList>
    </citation>
    <scope>NUCLEOTIDE SEQUENCE [LARGE SCALE GENOMIC DNA]</scope>
    <source>
        <strain evidence="7">DB21MT-2</strain>
    </source>
</reference>
<evidence type="ECO:0000259" key="4">
    <source>
        <dbReference type="PROSITE" id="PS50112"/>
    </source>
</evidence>
<evidence type="ECO:0000256" key="1">
    <source>
        <dbReference type="ARBA" id="ARBA00001946"/>
    </source>
</evidence>
<dbReference type="CDD" id="cd00130">
    <property type="entry name" value="PAS"/>
    <property type="match status" value="1"/>
</dbReference>
<evidence type="ECO:0000256" key="3">
    <source>
        <dbReference type="ARBA" id="ARBA00034247"/>
    </source>
</evidence>
<organism evidence="6 7">
    <name type="scientific">Shewanella benthica</name>
    <dbReference type="NCBI Taxonomy" id="43661"/>
    <lineage>
        <taxon>Bacteria</taxon>
        <taxon>Pseudomonadati</taxon>
        <taxon>Pseudomonadota</taxon>
        <taxon>Gammaproteobacteria</taxon>
        <taxon>Alteromonadales</taxon>
        <taxon>Shewanellaceae</taxon>
        <taxon>Shewanella</taxon>
    </lineage>
</organism>
<dbReference type="InterPro" id="IPR035965">
    <property type="entry name" value="PAS-like_dom_sf"/>
</dbReference>
<dbReference type="InterPro" id="IPR050469">
    <property type="entry name" value="Diguanylate_Cyclase"/>
</dbReference>
<dbReference type="PANTHER" id="PTHR45138">
    <property type="entry name" value="REGULATORY COMPONENTS OF SENSORY TRANSDUCTION SYSTEM"/>
    <property type="match status" value="1"/>
</dbReference>
<name>A0A330M409_9GAMM</name>
<dbReference type="NCBIfam" id="TIGR00254">
    <property type="entry name" value="GGDEF"/>
    <property type="match status" value="1"/>
</dbReference>
<comment type="catalytic activity">
    <reaction evidence="3">
        <text>2 GTP = 3',3'-c-di-GMP + 2 diphosphate</text>
        <dbReference type="Rhea" id="RHEA:24898"/>
        <dbReference type="ChEBI" id="CHEBI:33019"/>
        <dbReference type="ChEBI" id="CHEBI:37565"/>
        <dbReference type="ChEBI" id="CHEBI:58805"/>
        <dbReference type="EC" id="2.7.7.65"/>
    </reaction>
</comment>
<dbReference type="Pfam" id="PF00990">
    <property type="entry name" value="GGDEF"/>
    <property type="match status" value="1"/>
</dbReference>
<dbReference type="InterPro" id="IPR043128">
    <property type="entry name" value="Rev_trsase/Diguanyl_cyclase"/>
</dbReference>